<gene>
    <name evidence="2" type="ORF">B4U80_14531</name>
</gene>
<dbReference type="Pfam" id="PF01826">
    <property type="entry name" value="TIL"/>
    <property type="match status" value="1"/>
</dbReference>
<keyword evidence="3" id="KW-1185">Reference proteome</keyword>
<feature type="non-terminal residue" evidence="2">
    <location>
        <position position="1"/>
    </location>
</feature>
<name>A0A443RU62_9ACAR</name>
<dbReference type="OrthoDB" id="5876692at2759"/>
<dbReference type="EMBL" id="NCKV01032384">
    <property type="protein sequence ID" value="RWS18921.1"/>
    <property type="molecule type" value="Genomic_DNA"/>
</dbReference>
<organism evidence="2 3">
    <name type="scientific">Leptotrombidium deliense</name>
    <dbReference type="NCBI Taxonomy" id="299467"/>
    <lineage>
        <taxon>Eukaryota</taxon>
        <taxon>Metazoa</taxon>
        <taxon>Ecdysozoa</taxon>
        <taxon>Arthropoda</taxon>
        <taxon>Chelicerata</taxon>
        <taxon>Arachnida</taxon>
        <taxon>Acari</taxon>
        <taxon>Acariformes</taxon>
        <taxon>Trombidiformes</taxon>
        <taxon>Prostigmata</taxon>
        <taxon>Anystina</taxon>
        <taxon>Parasitengona</taxon>
        <taxon>Trombiculoidea</taxon>
        <taxon>Trombiculidae</taxon>
        <taxon>Leptotrombidium</taxon>
    </lineage>
</organism>
<dbReference type="VEuPathDB" id="VectorBase:LDEU013119"/>
<comment type="caution">
    <text evidence="2">The sequence shown here is derived from an EMBL/GenBank/DDBJ whole genome shotgun (WGS) entry which is preliminary data.</text>
</comment>
<feature type="domain" description="TIL" evidence="1">
    <location>
        <begin position="5"/>
        <end position="63"/>
    </location>
</feature>
<dbReference type="CDD" id="cd19941">
    <property type="entry name" value="TIL"/>
    <property type="match status" value="1"/>
</dbReference>
<reference evidence="2 3" key="1">
    <citation type="journal article" date="2018" name="Gigascience">
        <title>Genomes of trombidid mites reveal novel predicted allergens and laterally-transferred genes associated with secondary metabolism.</title>
        <authorList>
            <person name="Dong X."/>
            <person name="Chaisiri K."/>
            <person name="Xia D."/>
            <person name="Armstrong S.D."/>
            <person name="Fang Y."/>
            <person name="Donnelly M.J."/>
            <person name="Kadowaki T."/>
            <person name="McGarry J.W."/>
            <person name="Darby A.C."/>
            <person name="Makepeace B.L."/>
        </authorList>
    </citation>
    <scope>NUCLEOTIDE SEQUENCE [LARGE SCALE GENOMIC DNA]</scope>
    <source>
        <strain evidence="2">UoL-UT</strain>
    </source>
</reference>
<proteinExistence type="predicted"/>
<dbReference type="InterPro" id="IPR036084">
    <property type="entry name" value="Ser_inhib-like_sf"/>
</dbReference>
<accession>A0A443RU62</accession>
<dbReference type="AlphaFoldDB" id="A0A443RU62"/>
<protein>
    <recommendedName>
        <fullName evidence="1">TIL domain-containing protein</fullName>
    </recommendedName>
</protein>
<sequence length="110" mass="12296">IVVICGENETKSKCGVSCGRTCEQVRKNITPVCPLWCIGLPRCLCKDGYARHESGTCIPIEKCFNIDDLDVCGKFNETKVCPFTYGVNCFVEPCLFNPCINSSKVRYLLF</sequence>
<dbReference type="Gene3D" id="2.10.25.10">
    <property type="entry name" value="Laminin"/>
    <property type="match status" value="1"/>
</dbReference>
<evidence type="ECO:0000259" key="1">
    <source>
        <dbReference type="Pfam" id="PF01826"/>
    </source>
</evidence>
<evidence type="ECO:0000313" key="2">
    <source>
        <dbReference type="EMBL" id="RWS18921.1"/>
    </source>
</evidence>
<evidence type="ECO:0000313" key="3">
    <source>
        <dbReference type="Proteomes" id="UP000288716"/>
    </source>
</evidence>
<dbReference type="InterPro" id="IPR002919">
    <property type="entry name" value="TIL_dom"/>
</dbReference>
<dbReference type="Proteomes" id="UP000288716">
    <property type="component" value="Unassembled WGS sequence"/>
</dbReference>
<dbReference type="SUPFAM" id="SSF57567">
    <property type="entry name" value="Serine protease inhibitors"/>
    <property type="match status" value="1"/>
</dbReference>